<dbReference type="CDD" id="cd18793">
    <property type="entry name" value="SF2_C_SNF"/>
    <property type="match status" value="1"/>
</dbReference>
<evidence type="ECO:0000259" key="7">
    <source>
        <dbReference type="PROSITE" id="PS51467"/>
    </source>
</evidence>
<dbReference type="PROSITE" id="PS51467">
    <property type="entry name" value="HARP"/>
    <property type="match status" value="1"/>
</dbReference>
<feature type="domain" description="Helicase ATP-binding" evidence="5">
    <location>
        <begin position="183"/>
        <end position="343"/>
    </location>
</feature>
<name>A0A821U0W4_9NEOP</name>
<organism evidence="8 9">
    <name type="scientific">Pieris macdunnoughi</name>
    <dbReference type="NCBI Taxonomy" id="345717"/>
    <lineage>
        <taxon>Eukaryota</taxon>
        <taxon>Metazoa</taxon>
        <taxon>Ecdysozoa</taxon>
        <taxon>Arthropoda</taxon>
        <taxon>Hexapoda</taxon>
        <taxon>Insecta</taxon>
        <taxon>Pterygota</taxon>
        <taxon>Neoptera</taxon>
        <taxon>Endopterygota</taxon>
        <taxon>Lepidoptera</taxon>
        <taxon>Glossata</taxon>
        <taxon>Ditrysia</taxon>
        <taxon>Papilionoidea</taxon>
        <taxon>Pieridae</taxon>
        <taxon>Pierinae</taxon>
        <taxon>Pieris</taxon>
    </lineage>
</organism>
<dbReference type="SUPFAM" id="SSF52540">
    <property type="entry name" value="P-loop containing nucleoside triphosphate hydrolases"/>
    <property type="match status" value="2"/>
</dbReference>
<gene>
    <name evidence="8" type="ORF">PMACD_LOCUS9415</name>
</gene>
<proteinExistence type="inferred from homology"/>
<dbReference type="Gene3D" id="3.40.50.10810">
    <property type="entry name" value="Tandem AAA-ATPase domain"/>
    <property type="match status" value="1"/>
</dbReference>
<evidence type="ECO:0000256" key="2">
    <source>
        <dbReference type="ARBA" id="ARBA00022801"/>
    </source>
</evidence>
<feature type="domain" description="Helicase C-terminal" evidence="6">
    <location>
        <begin position="459"/>
        <end position="614"/>
    </location>
</feature>
<dbReference type="Gene3D" id="3.40.50.300">
    <property type="entry name" value="P-loop containing nucleotide triphosphate hydrolases"/>
    <property type="match status" value="1"/>
</dbReference>
<comment type="similarity">
    <text evidence="4">Belongs to the SNF2/RAD54 helicase family. SMARCAL1 subfamily.</text>
</comment>
<dbReference type="InterPro" id="IPR001650">
    <property type="entry name" value="Helicase_C-like"/>
</dbReference>
<dbReference type="PANTHER" id="PTHR45766">
    <property type="entry name" value="DNA ANNEALING HELICASE AND ENDONUCLEASE ZRANB3 FAMILY MEMBER"/>
    <property type="match status" value="1"/>
</dbReference>
<reference evidence="8" key="1">
    <citation type="submission" date="2021-02" db="EMBL/GenBank/DDBJ databases">
        <authorList>
            <person name="Steward A R."/>
        </authorList>
    </citation>
    <scope>NUCLEOTIDE SEQUENCE</scope>
</reference>
<dbReference type="GO" id="GO:0005524">
    <property type="term" value="F:ATP binding"/>
    <property type="evidence" value="ECO:0007669"/>
    <property type="project" value="InterPro"/>
</dbReference>
<dbReference type="SMART" id="SM00490">
    <property type="entry name" value="HELICc"/>
    <property type="match status" value="1"/>
</dbReference>
<dbReference type="InterPro" id="IPR000330">
    <property type="entry name" value="SNF2_N"/>
</dbReference>
<dbReference type="InterPro" id="IPR027417">
    <property type="entry name" value="P-loop_NTPase"/>
</dbReference>
<dbReference type="InterPro" id="IPR049730">
    <property type="entry name" value="SNF2/RAD54-like_C"/>
</dbReference>
<keyword evidence="3" id="KW-0539">Nucleus</keyword>
<comment type="subcellular location">
    <subcellularLocation>
        <location evidence="1">Nucleus</location>
    </subcellularLocation>
</comment>
<evidence type="ECO:0000256" key="1">
    <source>
        <dbReference type="ARBA" id="ARBA00004123"/>
    </source>
</evidence>
<dbReference type="PROSITE" id="PS51192">
    <property type="entry name" value="HELICASE_ATP_BIND_1"/>
    <property type="match status" value="1"/>
</dbReference>
<dbReference type="Pfam" id="PF07443">
    <property type="entry name" value="HARP"/>
    <property type="match status" value="1"/>
</dbReference>
<keyword evidence="2" id="KW-0378">Hydrolase</keyword>
<dbReference type="InterPro" id="IPR010003">
    <property type="entry name" value="HARP_dom"/>
</dbReference>
<dbReference type="AlphaFoldDB" id="A0A821U0W4"/>
<dbReference type="PROSITE" id="PS51194">
    <property type="entry name" value="HELICASE_CTER"/>
    <property type="match status" value="1"/>
</dbReference>
<dbReference type="EMBL" id="CAJOBZ010000026">
    <property type="protein sequence ID" value="CAF4878713.1"/>
    <property type="molecule type" value="Genomic_DNA"/>
</dbReference>
<evidence type="ECO:0000259" key="5">
    <source>
        <dbReference type="PROSITE" id="PS51192"/>
    </source>
</evidence>
<dbReference type="InterPro" id="IPR014001">
    <property type="entry name" value="Helicase_ATP-bd"/>
</dbReference>
<dbReference type="InterPro" id="IPR038718">
    <property type="entry name" value="SNF2-like_sf"/>
</dbReference>
<dbReference type="GO" id="GO:0016787">
    <property type="term" value="F:hydrolase activity"/>
    <property type="evidence" value="ECO:0007669"/>
    <property type="project" value="UniProtKB-KW"/>
</dbReference>
<protein>
    <recommendedName>
        <fullName evidence="10">SWI/SNF-related matrix-associated actin-dependent regulator of chromatin subfamily A-like protein 1</fullName>
    </recommendedName>
</protein>
<dbReference type="OrthoDB" id="2801544at2759"/>
<dbReference type="GO" id="GO:0043596">
    <property type="term" value="C:nuclear replication fork"/>
    <property type="evidence" value="ECO:0007669"/>
    <property type="project" value="TreeGrafter"/>
</dbReference>
<dbReference type="GO" id="GO:0031297">
    <property type="term" value="P:replication fork processing"/>
    <property type="evidence" value="ECO:0007669"/>
    <property type="project" value="TreeGrafter"/>
</dbReference>
<dbReference type="CDD" id="cd18010">
    <property type="entry name" value="DEXHc_HARP_SMARCAL1"/>
    <property type="match status" value="1"/>
</dbReference>
<evidence type="ECO:0000259" key="6">
    <source>
        <dbReference type="PROSITE" id="PS51194"/>
    </source>
</evidence>
<evidence type="ECO:0000313" key="8">
    <source>
        <dbReference type="EMBL" id="CAF4878713.1"/>
    </source>
</evidence>
<dbReference type="PANTHER" id="PTHR45766:SF6">
    <property type="entry name" value="SWI_SNF-RELATED MATRIX-ASSOCIATED ACTIN-DEPENDENT REGULATOR OF CHROMATIN SUBFAMILY A-LIKE PROTEIN 1"/>
    <property type="match status" value="1"/>
</dbReference>
<dbReference type="SMART" id="SM00487">
    <property type="entry name" value="DEXDc"/>
    <property type="match status" value="1"/>
</dbReference>
<dbReference type="Pfam" id="PF00176">
    <property type="entry name" value="SNF2-rel_dom"/>
    <property type="match status" value="1"/>
</dbReference>
<evidence type="ECO:0008006" key="10">
    <source>
        <dbReference type="Google" id="ProtNLM"/>
    </source>
</evidence>
<keyword evidence="9" id="KW-1185">Reference proteome</keyword>
<dbReference type="Pfam" id="PF00271">
    <property type="entry name" value="Helicase_C"/>
    <property type="match status" value="1"/>
</dbReference>
<accession>A0A821U0W4</accession>
<comment type="caution">
    <text evidence="8">The sequence shown here is derived from an EMBL/GenBank/DDBJ whole genome shotgun (WGS) entry which is preliminary data.</text>
</comment>
<feature type="domain" description="HARP" evidence="7">
    <location>
        <begin position="67"/>
        <end position="144"/>
    </location>
</feature>
<evidence type="ECO:0000313" key="9">
    <source>
        <dbReference type="Proteomes" id="UP000663880"/>
    </source>
</evidence>
<evidence type="ECO:0000256" key="4">
    <source>
        <dbReference type="PROSITE-ProRule" id="PRU00800"/>
    </source>
</evidence>
<sequence length="671" mass="75303">MACSKEEIERKRLAALQKIKNRTQFYQTKSSPGTSTSQNSGYGPLKEFSSNHSFHPYAKKENSISETFVPVTKVVSGALSLVSEDRFEVNPSEFCPPLINIFNSIPSKNYDSKSKLWNFSIADYDEFTSKVAPLAPHIVLGPLPPYVLKILKDKSIDPNLVDLSPIEATLRNKLMPFQEEGVRFGISRRGRCMIADDMGLGKTFQALAIASFYRHNWPLLIVTTSSMRETWQSKIHELLPSVPMMNIVTLTTGKDAQLVADRQTEVVIVSYKITTMHTDLLKNKKFGIIIIDESHYLKSHKAQCTIALVSIARQCSRAILLSGTPALSRPSELYTQLALIEPKLFSSYTEYGKRYCAGKQTNFGWDMSGQSNLAELQVILQKRFLIRRTKEQVLTSLEEKTRESILLDASLLEFTKEEQKGLSQMAEAYKKSKSSERHAALLTFFCESAKIKIPAICKYLRQLLKDFSGKFLVFAHHRNVIDAICSTLDEVGLHYICIVGSTPPSTRADLVDKFQHSESCRCGVLSITAASSGLTLTAADLVLFAELHWNPGILTQAESRAHRIGRKGGVCARYLLAHGTVDDHMWPLLQNKLSVLNNVGLSKDTFEDTTMKHQESKNNITQYLSPARNKNDYIPGTNIRKNFESVQTSDIHTDNFLDDEEGDELLANLDL</sequence>
<dbReference type="GO" id="GO:0006281">
    <property type="term" value="P:DNA repair"/>
    <property type="evidence" value="ECO:0007669"/>
    <property type="project" value="TreeGrafter"/>
</dbReference>
<dbReference type="Proteomes" id="UP000663880">
    <property type="component" value="Unassembled WGS sequence"/>
</dbReference>
<evidence type="ECO:0000256" key="3">
    <source>
        <dbReference type="ARBA" id="ARBA00023242"/>
    </source>
</evidence>